<dbReference type="InterPro" id="IPR040122">
    <property type="entry name" value="Importin_beta"/>
</dbReference>
<reference evidence="9" key="1">
    <citation type="submission" date="2016-02" db="EMBL/GenBank/DDBJ databases">
        <title>WGS assembly of Manihot esculenta.</title>
        <authorList>
            <person name="Bredeson J.V."/>
            <person name="Prochnik S.E."/>
            <person name="Lyons J.B."/>
            <person name="Schmutz J."/>
            <person name="Grimwood J."/>
            <person name="Vrebalov J."/>
            <person name="Bart R.S."/>
            <person name="Amuge T."/>
            <person name="Ferguson M.E."/>
            <person name="Green R."/>
            <person name="Putnam N."/>
            <person name="Stites J."/>
            <person name="Rounsley S."/>
            <person name="Rokhsar D.S."/>
        </authorList>
    </citation>
    <scope>NUCLEOTIDE SEQUENCE [LARGE SCALE GENOMIC DNA]</scope>
    <source>
        <tissue evidence="9">Leaf</tissue>
    </source>
</reference>
<evidence type="ECO:0000256" key="2">
    <source>
        <dbReference type="ARBA" id="ARBA00004496"/>
    </source>
</evidence>
<dbReference type="OMA" id="VQVQNLW"/>
<dbReference type="Gene3D" id="1.25.10.10">
    <property type="entry name" value="Leucine-rich Repeat Variant"/>
    <property type="match status" value="2"/>
</dbReference>
<evidence type="ECO:0000259" key="8">
    <source>
        <dbReference type="Pfam" id="PF25780"/>
    </source>
</evidence>
<accession>A0A2C9WEK5</accession>
<comment type="subcellular location">
    <subcellularLocation>
        <location evidence="2">Cytoplasm</location>
    </subcellularLocation>
    <subcellularLocation>
        <location evidence="1">Nucleus</location>
    </subcellularLocation>
</comment>
<evidence type="ECO:0000256" key="5">
    <source>
        <dbReference type="ARBA" id="ARBA00022737"/>
    </source>
</evidence>
<proteinExistence type="predicted"/>
<dbReference type="GO" id="GO:0061608">
    <property type="term" value="F:nuclear import signal receptor activity"/>
    <property type="evidence" value="ECO:0000318"/>
    <property type="project" value="GO_Central"/>
</dbReference>
<keyword evidence="4" id="KW-0963">Cytoplasm</keyword>
<name>A0A2C9WEK5_MANES</name>
<dbReference type="SUPFAM" id="SSF48371">
    <property type="entry name" value="ARM repeat"/>
    <property type="match status" value="1"/>
</dbReference>
<dbReference type="AlphaFoldDB" id="A0A2C9WEK5"/>
<sequence length="749" mass="84815">MESSQFPEQLQTEAYKIFSSNDVKPMETLFSLLLSPQEPQRSHAYNLLLCCKDHYPCLFFIKLSYLLRFASNIDTRANCARVLNFVQVQNLWPKLPSLAQVNMKNLFLDCLQTEKFMPVLRNLCEVVSDVAGEVFKGQDQWQELFDFLGRSLALEDDKFQETALLVFAYMPYDCRRLICEALLPRIDLLYEGLLRALASENVDVKVAAFGALVNLLHLFSGSLGPEWFNDLLRAMMMGVFDLLKGEKEECAQKGLQELTKLAMEEPQILRPYLNTLVPEMLHLVDRRTVKDETKRCAIQFLMTMVQAKALEPAIQMLPSECLVGLFIIPMRMLIGIQDAVAWYDMGSVEGDNAGETDTYKYGIECLNQMSIVFGGKKIVPIAFKVLTVYMDATEWERRHAGITMLGVISKECSYEMVMMEDYLQRAVKIILTSFQDSHPRVCWAAFHFMQLPTDLVGTIQILHHSSIVPALVAAVDKEQNPRVEEEVASALFFFVKSISQDCLIMYIDLDIILRKLLALLQGNGRTDRCRSIALCTFNTIAKQWRGACVKHSANYLPVLLEACTDKNSELRKEAICGIRICAEFGGSQFKPFIKSALSKLTVVMAYPNRSCIEDLKASDIAVSAIGKICEFHRDIINATKLVPTWLSFLPIKDDLTEAKSVHEQLCSMVERFDKELFGPGCEHLPKIVIVFIEVISQGSNLATTNTVRKMRDLLKQIWTEFPRTVLDQILLSLNAMQREVLANVAGLSS</sequence>
<dbReference type="PANTHER" id="PTHR10527">
    <property type="entry name" value="IMPORTIN BETA"/>
    <property type="match status" value="1"/>
</dbReference>
<dbReference type="InterPro" id="IPR057672">
    <property type="entry name" value="TPR_IPO4/5"/>
</dbReference>
<evidence type="ECO:0000256" key="3">
    <source>
        <dbReference type="ARBA" id="ARBA00022448"/>
    </source>
</evidence>
<dbReference type="STRING" id="3983.A0A2C9WEK5"/>
<evidence type="ECO:0000256" key="7">
    <source>
        <dbReference type="ARBA" id="ARBA00023242"/>
    </source>
</evidence>
<dbReference type="GO" id="GO:0005737">
    <property type="term" value="C:cytoplasm"/>
    <property type="evidence" value="ECO:0000318"/>
    <property type="project" value="GO_Central"/>
</dbReference>
<keyword evidence="6" id="KW-0653">Protein transport</keyword>
<evidence type="ECO:0000256" key="6">
    <source>
        <dbReference type="ARBA" id="ARBA00022927"/>
    </source>
</evidence>
<evidence type="ECO:0000313" key="9">
    <source>
        <dbReference type="EMBL" id="OAY57217.1"/>
    </source>
</evidence>
<feature type="domain" description="IPO4/5-like TPR repeats" evidence="8">
    <location>
        <begin position="121"/>
        <end position="277"/>
    </location>
</feature>
<keyword evidence="7" id="KW-0539">Nucleus</keyword>
<dbReference type="OrthoDB" id="543373at2759"/>
<gene>
    <name evidence="9" type="ORF">MANES_02G079600</name>
</gene>
<organism evidence="9">
    <name type="scientific">Manihot esculenta</name>
    <name type="common">Cassava</name>
    <name type="synonym">Jatropha manihot</name>
    <dbReference type="NCBI Taxonomy" id="3983"/>
    <lineage>
        <taxon>Eukaryota</taxon>
        <taxon>Viridiplantae</taxon>
        <taxon>Streptophyta</taxon>
        <taxon>Embryophyta</taxon>
        <taxon>Tracheophyta</taxon>
        <taxon>Spermatophyta</taxon>
        <taxon>Magnoliopsida</taxon>
        <taxon>eudicotyledons</taxon>
        <taxon>Gunneridae</taxon>
        <taxon>Pentapetalae</taxon>
        <taxon>rosids</taxon>
        <taxon>fabids</taxon>
        <taxon>Malpighiales</taxon>
        <taxon>Euphorbiaceae</taxon>
        <taxon>Crotonoideae</taxon>
        <taxon>Manihoteae</taxon>
        <taxon>Manihot</taxon>
    </lineage>
</organism>
<dbReference type="EMBL" id="CM004388">
    <property type="protein sequence ID" value="OAY57217.1"/>
    <property type="molecule type" value="Genomic_DNA"/>
</dbReference>
<dbReference type="GO" id="GO:0008139">
    <property type="term" value="F:nuclear localization sequence binding"/>
    <property type="evidence" value="ECO:0000318"/>
    <property type="project" value="GO_Central"/>
</dbReference>
<evidence type="ECO:0000256" key="1">
    <source>
        <dbReference type="ARBA" id="ARBA00004123"/>
    </source>
</evidence>
<keyword evidence="5" id="KW-0677">Repeat</keyword>
<dbReference type="GO" id="GO:0005634">
    <property type="term" value="C:nucleus"/>
    <property type="evidence" value="ECO:0000318"/>
    <property type="project" value="GO_Central"/>
</dbReference>
<evidence type="ECO:0000256" key="4">
    <source>
        <dbReference type="ARBA" id="ARBA00022490"/>
    </source>
</evidence>
<protein>
    <recommendedName>
        <fullName evidence="8">IPO4/5-like TPR repeats domain-containing protein</fullName>
    </recommendedName>
</protein>
<dbReference type="InterPro" id="IPR011989">
    <property type="entry name" value="ARM-like"/>
</dbReference>
<dbReference type="Pfam" id="PF25780">
    <property type="entry name" value="TPR_IPO5"/>
    <property type="match status" value="1"/>
</dbReference>
<dbReference type="InterPro" id="IPR016024">
    <property type="entry name" value="ARM-type_fold"/>
</dbReference>
<keyword evidence="3" id="KW-0813">Transport</keyword>
<dbReference type="GO" id="GO:0006606">
    <property type="term" value="P:protein import into nucleus"/>
    <property type="evidence" value="ECO:0000318"/>
    <property type="project" value="GO_Central"/>
</dbReference>